<dbReference type="RefSeq" id="WP_379907689.1">
    <property type="nucleotide sequence ID" value="NZ_JBHSWE010000001.1"/>
</dbReference>
<keyword evidence="2" id="KW-1185">Reference proteome</keyword>
<gene>
    <name evidence="1" type="ORF">ACFQDL_02585</name>
</gene>
<accession>A0ABW1ZTP7</accession>
<reference evidence="2" key="1">
    <citation type="journal article" date="2019" name="Int. J. Syst. Evol. Microbiol.">
        <title>The Global Catalogue of Microorganisms (GCM) 10K type strain sequencing project: providing services to taxonomists for standard genome sequencing and annotation.</title>
        <authorList>
            <consortium name="The Broad Institute Genomics Platform"/>
            <consortium name="The Broad Institute Genome Sequencing Center for Infectious Disease"/>
            <person name="Wu L."/>
            <person name="Ma J."/>
        </authorList>
    </citation>
    <scope>NUCLEOTIDE SEQUENCE [LARGE SCALE GENOMIC DNA]</scope>
    <source>
        <strain evidence="2">NBRC 111756</strain>
    </source>
</reference>
<organism evidence="1 2">
    <name type="scientific">Marinobacterium aestuariivivens</name>
    <dbReference type="NCBI Taxonomy" id="1698799"/>
    <lineage>
        <taxon>Bacteria</taxon>
        <taxon>Pseudomonadati</taxon>
        <taxon>Pseudomonadota</taxon>
        <taxon>Gammaproteobacteria</taxon>
        <taxon>Oceanospirillales</taxon>
        <taxon>Oceanospirillaceae</taxon>
        <taxon>Marinobacterium</taxon>
    </lineage>
</organism>
<dbReference type="EMBL" id="JBHSWE010000001">
    <property type="protein sequence ID" value="MFC6669120.1"/>
    <property type="molecule type" value="Genomic_DNA"/>
</dbReference>
<evidence type="ECO:0000313" key="2">
    <source>
        <dbReference type="Proteomes" id="UP001596422"/>
    </source>
</evidence>
<evidence type="ECO:0000313" key="1">
    <source>
        <dbReference type="EMBL" id="MFC6669120.1"/>
    </source>
</evidence>
<dbReference type="Proteomes" id="UP001596422">
    <property type="component" value="Unassembled WGS sequence"/>
</dbReference>
<proteinExistence type="predicted"/>
<name>A0ABW1ZTP7_9GAMM</name>
<comment type="caution">
    <text evidence="1">The sequence shown here is derived from an EMBL/GenBank/DDBJ whole genome shotgun (WGS) entry which is preliminary data.</text>
</comment>
<protein>
    <submittedName>
        <fullName evidence="1">Uncharacterized protein</fullName>
    </submittedName>
</protein>
<sequence>MLKDTDGRLQRRYREQAALPGLPVYTELEATPAGEVVRLLLVGGDARACRAELDGIELRVAGSDPDWDADLAAGLLEVRDQTQLLRLRFRVEEQSPWGRYDREWKGTLRGGRQEHRVELGLVDGECEDRTGVWYGIRAVMKLDDQVYRGCARFGDLARRSLPGQYFSELVTEQGPVRTIGLSLESDGSAKMQENFHDDQPQVVREGVWRWLPSGKLMLHLLHRDGQPEERVRLFSRRLDGTLVLEGETPEYGALGLRLAPAPDS</sequence>